<name>A0ABR5PXU3_9LACO</name>
<comment type="caution">
    <text evidence="5">The sequence shown here is derived from an EMBL/GenBank/DDBJ whole genome shotgun (WGS) entry which is preliminary data.</text>
</comment>
<evidence type="ECO:0000256" key="2">
    <source>
        <dbReference type="ARBA" id="ARBA00022741"/>
    </source>
</evidence>
<organism evidence="5 6">
    <name type="scientific">Lactobacillus gigeriorum DSM 23908 = CRBIP 24.85</name>
    <dbReference type="NCBI Taxonomy" id="1423751"/>
    <lineage>
        <taxon>Bacteria</taxon>
        <taxon>Bacillati</taxon>
        <taxon>Bacillota</taxon>
        <taxon>Bacilli</taxon>
        <taxon>Lactobacillales</taxon>
        <taxon>Lactobacillaceae</taxon>
        <taxon>Lactobacillus</taxon>
    </lineage>
</organism>
<dbReference type="InterPro" id="IPR017871">
    <property type="entry name" value="ABC_transporter-like_CS"/>
</dbReference>
<dbReference type="Pfam" id="PF00005">
    <property type="entry name" value="ABC_tran"/>
    <property type="match status" value="1"/>
</dbReference>
<reference evidence="5 6" key="1">
    <citation type="journal article" date="2015" name="Genome Announc.">
        <title>Expanding the biotechnology potential of lactobacilli through comparative genomics of 213 strains and associated genera.</title>
        <authorList>
            <person name="Sun Z."/>
            <person name="Harris H.M."/>
            <person name="McCann A."/>
            <person name="Guo C."/>
            <person name="Argimon S."/>
            <person name="Zhang W."/>
            <person name="Yang X."/>
            <person name="Jeffery I.B."/>
            <person name="Cooney J.C."/>
            <person name="Kagawa T.F."/>
            <person name="Liu W."/>
            <person name="Song Y."/>
            <person name="Salvetti E."/>
            <person name="Wrobel A."/>
            <person name="Rasinkangas P."/>
            <person name="Parkhill J."/>
            <person name="Rea M.C."/>
            <person name="O'Sullivan O."/>
            <person name="Ritari J."/>
            <person name="Douillard F.P."/>
            <person name="Paul Ross R."/>
            <person name="Yang R."/>
            <person name="Briner A.E."/>
            <person name="Felis G.E."/>
            <person name="de Vos W.M."/>
            <person name="Barrangou R."/>
            <person name="Klaenhammer T.R."/>
            <person name="Caufield P.W."/>
            <person name="Cui Y."/>
            <person name="Zhang H."/>
            <person name="O'Toole P.W."/>
        </authorList>
    </citation>
    <scope>NUCLEOTIDE SEQUENCE [LARGE SCALE GENOMIC DNA]</scope>
    <source>
        <strain evidence="5 6">DSM 23908</strain>
    </source>
</reference>
<protein>
    <submittedName>
        <fullName evidence="5">Oligopeptide ABC transporter ATPase</fullName>
    </submittedName>
</protein>
<evidence type="ECO:0000313" key="5">
    <source>
        <dbReference type="EMBL" id="KRN14835.1"/>
    </source>
</evidence>
<accession>A0ABR5PXU3</accession>
<dbReference type="InterPro" id="IPR027417">
    <property type="entry name" value="P-loop_NTPase"/>
</dbReference>
<dbReference type="EMBL" id="AYZO01000001">
    <property type="protein sequence ID" value="KRN14835.1"/>
    <property type="molecule type" value="Genomic_DNA"/>
</dbReference>
<dbReference type="SMART" id="SM00382">
    <property type="entry name" value="AAA"/>
    <property type="match status" value="1"/>
</dbReference>
<evidence type="ECO:0000256" key="3">
    <source>
        <dbReference type="ARBA" id="ARBA00022840"/>
    </source>
</evidence>
<dbReference type="PROSITE" id="PS50893">
    <property type="entry name" value="ABC_TRANSPORTER_2"/>
    <property type="match status" value="1"/>
</dbReference>
<evidence type="ECO:0000313" key="6">
    <source>
        <dbReference type="Proteomes" id="UP000051521"/>
    </source>
</evidence>
<feature type="domain" description="ABC transporter" evidence="4">
    <location>
        <begin position="19"/>
        <end position="249"/>
    </location>
</feature>
<evidence type="ECO:0000259" key="4">
    <source>
        <dbReference type="PROSITE" id="PS50893"/>
    </source>
</evidence>
<gene>
    <name evidence="5" type="ORF">FC38_GL000129</name>
</gene>
<dbReference type="InterPro" id="IPR003439">
    <property type="entry name" value="ABC_transporter-like_ATP-bd"/>
</dbReference>
<dbReference type="Proteomes" id="UP000051521">
    <property type="component" value="Unassembled WGS sequence"/>
</dbReference>
<dbReference type="PANTHER" id="PTHR42711:SF1">
    <property type="entry name" value="ABC-TRANSPORT PROTEIN, ATP-BINDING COMPONENT"/>
    <property type="match status" value="1"/>
</dbReference>
<dbReference type="SUPFAM" id="SSF52540">
    <property type="entry name" value="P-loop containing nucleoside triphosphate hydrolases"/>
    <property type="match status" value="1"/>
</dbReference>
<dbReference type="Gene3D" id="3.40.50.300">
    <property type="entry name" value="P-loop containing nucleotide triphosphate hydrolases"/>
    <property type="match status" value="1"/>
</dbReference>
<keyword evidence="3" id="KW-0067">ATP-binding</keyword>
<keyword evidence="2" id="KW-0547">Nucleotide-binding</keyword>
<dbReference type="InterPro" id="IPR050763">
    <property type="entry name" value="ABC_transporter_ATP-binding"/>
</dbReference>
<dbReference type="PROSITE" id="PS00211">
    <property type="entry name" value="ABC_TRANSPORTER_1"/>
    <property type="match status" value="1"/>
</dbReference>
<dbReference type="InterPro" id="IPR003593">
    <property type="entry name" value="AAA+_ATPase"/>
</dbReference>
<dbReference type="PANTHER" id="PTHR42711">
    <property type="entry name" value="ABC TRANSPORTER ATP-BINDING PROTEIN"/>
    <property type="match status" value="1"/>
</dbReference>
<proteinExistence type="predicted"/>
<keyword evidence="1" id="KW-0813">Transport</keyword>
<keyword evidence="6" id="KW-1185">Reference proteome</keyword>
<sequence length="319" mass="36288">MEKIMIIETNGLSKKYKKIKSKGLLKKEYIDYSAVNNITLSIEKNEHIGLVGLNGSGKSTLIKMILGILQPTGGEVKTFDRDPVKFRQKNAMHIGIVFGQRSQLRWDLPPIDTFKLNREIYRIPVDVYEERLARLTKLLDAAEFLYQPVRTLSLGQRMKAEFIAALIHDPELIILDEPTIGLDVVTKNSIVSFLKTLTDKTIIFTSHDLEEVEKVCSRVIILNRGKLVLDKSIAEVEKLDTPTTIKFTTQDDLSKIQGKLEIRKVSDSSYEVADIASDEVKNTLSLITGQLDIQHIEVKRSKLEYLLEQTAERRDNFES</sequence>
<evidence type="ECO:0000256" key="1">
    <source>
        <dbReference type="ARBA" id="ARBA00022448"/>
    </source>
</evidence>